<evidence type="ECO:0000313" key="1">
    <source>
        <dbReference type="EMBL" id="MER6168059.1"/>
    </source>
</evidence>
<evidence type="ECO:0000313" key="2">
    <source>
        <dbReference type="Proteomes" id="UP001496720"/>
    </source>
</evidence>
<dbReference type="EMBL" id="JBEOZY010000034">
    <property type="protein sequence ID" value="MER6168059.1"/>
    <property type="molecule type" value="Genomic_DNA"/>
</dbReference>
<sequence>MTATTYAVELTEDAVTKVSDPPRRERSGLALVIGNPSASGSCACGDPFR</sequence>
<protein>
    <submittedName>
        <fullName evidence="1">Uncharacterized protein</fullName>
    </submittedName>
</protein>
<keyword evidence="2" id="KW-1185">Reference proteome</keyword>
<dbReference type="Proteomes" id="UP001496720">
    <property type="component" value="Unassembled WGS sequence"/>
</dbReference>
<comment type="caution">
    <text evidence="1">The sequence shown here is derived from an EMBL/GenBank/DDBJ whole genome shotgun (WGS) entry which is preliminary data.</text>
</comment>
<dbReference type="RefSeq" id="WP_352149456.1">
    <property type="nucleotide sequence ID" value="NZ_JBEOZY010000034.1"/>
</dbReference>
<gene>
    <name evidence="1" type="ORF">ABT188_26510</name>
</gene>
<name>A0ABV1T387_9ACTN</name>
<organism evidence="1 2">
    <name type="scientific">Streptomyces violaceorubidus</name>
    <dbReference type="NCBI Taxonomy" id="284042"/>
    <lineage>
        <taxon>Bacteria</taxon>
        <taxon>Bacillati</taxon>
        <taxon>Actinomycetota</taxon>
        <taxon>Actinomycetes</taxon>
        <taxon>Kitasatosporales</taxon>
        <taxon>Streptomycetaceae</taxon>
        <taxon>Streptomyces</taxon>
    </lineage>
</organism>
<proteinExistence type="predicted"/>
<reference evidence="1 2" key="1">
    <citation type="submission" date="2024-06" db="EMBL/GenBank/DDBJ databases">
        <title>The Natural Products Discovery Center: Release of the First 8490 Sequenced Strains for Exploring Actinobacteria Biosynthetic Diversity.</title>
        <authorList>
            <person name="Kalkreuter E."/>
            <person name="Kautsar S.A."/>
            <person name="Yang D."/>
            <person name="Bader C.D."/>
            <person name="Teijaro C.N."/>
            <person name="Fluegel L."/>
            <person name="Davis C.M."/>
            <person name="Simpson J.R."/>
            <person name="Lauterbach L."/>
            <person name="Steele A.D."/>
            <person name="Gui C."/>
            <person name="Meng S."/>
            <person name="Li G."/>
            <person name="Viehrig K."/>
            <person name="Ye F."/>
            <person name="Su P."/>
            <person name="Kiefer A.F."/>
            <person name="Nichols A."/>
            <person name="Cepeda A.J."/>
            <person name="Yan W."/>
            <person name="Fan B."/>
            <person name="Jiang Y."/>
            <person name="Adhikari A."/>
            <person name="Zheng C.-J."/>
            <person name="Schuster L."/>
            <person name="Cowan T.M."/>
            <person name="Smanski M.J."/>
            <person name="Chevrette M.G."/>
            <person name="De Carvalho L.P.S."/>
            <person name="Shen B."/>
        </authorList>
    </citation>
    <scope>NUCLEOTIDE SEQUENCE [LARGE SCALE GENOMIC DNA]</scope>
    <source>
        <strain evidence="1 2">NPDC001615</strain>
    </source>
</reference>
<accession>A0ABV1T387</accession>